<feature type="region of interest" description="Disordered" evidence="8">
    <location>
        <begin position="1"/>
        <end position="22"/>
    </location>
</feature>
<gene>
    <name evidence="11" type="primary">DPA</name>
    <name evidence="11" type="synonym">polB1</name>
</gene>
<evidence type="ECO:0000256" key="4">
    <source>
        <dbReference type="ARBA" id="ARBA00022932"/>
    </source>
</evidence>
<evidence type="ECO:0000256" key="5">
    <source>
        <dbReference type="ARBA" id="ARBA00023125"/>
    </source>
</evidence>
<dbReference type="GO" id="GO:0000166">
    <property type="term" value="F:nucleotide binding"/>
    <property type="evidence" value="ECO:0007669"/>
    <property type="project" value="InterPro"/>
</dbReference>
<comment type="similarity">
    <text evidence="1 7">Belongs to the DNA polymerase type-B family.</text>
</comment>
<keyword evidence="2 7" id="KW-0808">Transferase</keyword>
<dbReference type="InterPro" id="IPR012337">
    <property type="entry name" value="RNaseH-like_sf"/>
</dbReference>
<dbReference type="PROSITE" id="PS00116">
    <property type="entry name" value="DNA_POLYMERASE_B"/>
    <property type="match status" value="1"/>
</dbReference>
<keyword evidence="7" id="KW-0235">DNA replication</keyword>
<dbReference type="InterPro" id="IPR006133">
    <property type="entry name" value="DNA-dir_DNA_pol_B_exonuc"/>
</dbReference>
<dbReference type="SUPFAM" id="SSF50249">
    <property type="entry name" value="Nucleic acid-binding proteins"/>
    <property type="match status" value="1"/>
</dbReference>
<dbReference type="EMBL" id="KF901056">
    <property type="protein sequence ID" value="AIF16458.1"/>
    <property type="molecule type" value="Genomic_DNA"/>
</dbReference>
<evidence type="ECO:0000256" key="8">
    <source>
        <dbReference type="SAM" id="MobiDB-lite"/>
    </source>
</evidence>
<dbReference type="InterPro" id="IPR017964">
    <property type="entry name" value="DNA-dir_DNA_pol_B_CS"/>
</dbReference>
<evidence type="ECO:0000259" key="10">
    <source>
        <dbReference type="Pfam" id="PF03104"/>
    </source>
</evidence>
<dbReference type="InterPro" id="IPR036397">
    <property type="entry name" value="RNaseH_sf"/>
</dbReference>
<dbReference type="InterPro" id="IPR023211">
    <property type="entry name" value="DNA_pol_palm_dom_sf"/>
</dbReference>
<dbReference type="PANTHER" id="PTHR10322">
    <property type="entry name" value="DNA POLYMERASE CATALYTIC SUBUNIT"/>
    <property type="match status" value="1"/>
</dbReference>
<sequence length="919" mass="104836">MPAEEESAATKQEIPTRHSRDLPPSILIDATYDGKKKVAALKFYNPKTQEISVWYDDTGHKPYCLTKIPPDLLQDLKNRKDVIEIKQVLKRDLFTDSDISVTKIITTDPLAIGGENYRIPDGDGRNVRETLESYRVLGSHCRDCDKDEYPQVLVCPWCSSSNIEEKDIESHSSYEDHITYQENFMYDRNLIPGIYYQISDSKIQPVEFEVSETMRESLKQVLDRSSEDYRSSILDWARLLNQPLPELKRVALDIEVYAEKGFPNAEDADYPVIAVALAGNDGTAEVYVLEREGIKEGDQVLDNSFKIYRKKNEEELLRSVFSRILNYPILLTYNGDDFDLKYLFNRAKKKNISQEEIPITLARLFAHLKHGIHIDLYRTFINRSIQIYAFGNKYSEHTLNAVSQSLINESKVKYEGSLNDLPYNELARYCYNDALITFRLTQFSDSILMKLLLVISRVARMPLFDVSRLSVSNWIRNLLFFEHRRTGALIPTAKDMGKKGGSDTNAIIKGQKYKGGLVVEPKAGIHFEVAVLDFASLYPSMIKVHNLSYETIRCPHEECKSQTVPETDHWVCKKRTGLTSLVIGSLRDLRVNYYKPLAKNQLLSQDEKSLQNVISQALKVILNASYGVMGYEKFSLYCLPVADATAALGRNAIQRTIEKAGEMDIEVLYGDTDSLFLKSPSEQQLTTITQWANKELDIELDLEKVFRYVAFSDRKKNYLGVQKDGTVDIKGMTGKKSHTPPFVKKAFQQAVTTLSRVTSPHDFEKSKQQIREDARHCYQALKRKEIPIEELAFNVMMSRQTSQYKGTIPQHVRAAKLLEGDSRENKAEGIEKYGKATTQSEVNNHVEEIKAGTVVSYVKTTSKEGVKPTSMARVEQIDTDKYVEYLEATFDQLLDSMGISFSEIVGDTKLEDFFWGKQS</sequence>
<dbReference type="AlphaFoldDB" id="A0A075HRC5"/>
<evidence type="ECO:0000259" key="9">
    <source>
        <dbReference type="Pfam" id="PF00136"/>
    </source>
</evidence>
<dbReference type="PANTHER" id="PTHR10322:SF20">
    <property type="entry name" value="DNA POLYMERASE 1"/>
    <property type="match status" value="1"/>
</dbReference>
<protein>
    <recommendedName>
        <fullName evidence="7">DNA polymerase</fullName>
        <ecNumber evidence="7">2.7.7.7</ecNumber>
    </recommendedName>
</protein>
<evidence type="ECO:0000256" key="2">
    <source>
        <dbReference type="ARBA" id="ARBA00022679"/>
    </source>
</evidence>
<evidence type="ECO:0000256" key="6">
    <source>
        <dbReference type="ARBA" id="ARBA00049244"/>
    </source>
</evidence>
<dbReference type="Gene3D" id="1.10.287.1390">
    <property type="match status" value="2"/>
</dbReference>
<organism evidence="11">
    <name type="scientific">uncultured marine thaumarchaeote KM3_74_C10</name>
    <dbReference type="NCBI Taxonomy" id="1456270"/>
    <lineage>
        <taxon>Archaea</taxon>
        <taxon>Nitrososphaerota</taxon>
        <taxon>environmental samples</taxon>
    </lineage>
</organism>
<dbReference type="InterPro" id="IPR012340">
    <property type="entry name" value="NA-bd_OB-fold"/>
</dbReference>
<dbReference type="InterPro" id="IPR006134">
    <property type="entry name" value="DNA-dir_DNA_pol_B_multi_dom"/>
</dbReference>
<proteinExistence type="inferred from homology"/>
<dbReference type="EC" id="2.7.7.7" evidence="7"/>
<dbReference type="InterPro" id="IPR006172">
    <property type="entry name" value="DNA-dir_DNA_pol_B"/>
</dbReference>
<evidence type="ECO:0000313" key="11">
    <source>
        <dbReference type="EMBL" id="AIF16458.1"/>
    </source>
</evidence>
<dbReference type="SUPFAM" id="SSF56672">
    <property type="entry name" value="DNA/RNA polymerases"/>
    <property type="match status" value="1"/>
</dbReference>
<feature type="domain" description="DNA-directed DNA polymerase family B multifunctional" evidence="9">
    <location>
        <begin position="476"/>
        <end position="822"/>
    </location>
</feature>
<dbReference type="Gene3D" id="3.30.420.10">
    <property type="entry name" value="Ribonuclease H-like superfamily/Ribonuclease H"/>
    <property type="match status" value="1"/>
</dbReference>
<dbReference type="PRINTS" id="PR00106">
    <property type="entry name" value="DNAPOLB"/>
</dbReference>
<keyword evidence="3 7" id="KW-0548">Nucleotidyltransferase</keyword>
<comment type="catalytic activity">
    <reaction evidence="6 7">
        <text>DNA(n) + a 2'-deoxyribonucleoside 5'-triphosphate = DNA(n+1) + diphosphate</text>
        <dbReference type="Rhea" id="RHEA:22508"/>
        <dbReference type="Rhea" id="RHEA-COMP:17339"/>
        <dbReference type="Rhea" id="RHEA-COMP:17340"/>
        <dbReference type="ChEBI" id="CHEBI:33019"/>
        <dbReference type="ChEBI" id="CHEBI:61560"/>
        <dbReference type="ChEBI" id="CHEBI:173112"/>
        <dbReference type="EC" id="2.7.7.7"/>
    </reaction>
</comment>
<name>A0A075HRC5_9ARCH</name>
<keyword evidence="4 7" id="KW-0239">DNA-directed DNA polymerase</keyword>
<dbReference type="NCBIfam" id="NF004417">
    <property type="entry name" value="PRK05761.1-3"/>
    <property type="match status" value="1"/>
</dbReference>
<dbReference type="FunFam" id="1.10.287.690:FF:000011">
    <property type="entry name" value="DNA polymerase"/>
    <property type="match status" value="1"/>
</dbReference>
<dbReference type="Gene3D" id="3.90.1600.10">
    <property type="entry name" value="Palm domain of DNA polymerase"/>
    <property type="match status" value="1"/>
</dbReference>
<keyword evidence="5 7" id="KW-0238">DNA-binding</keyword>
<dbReference type="Gene3D" id="1.10.287.690">
    <property type="entry name" value="Helix hairpin bin"/>
    <property type="match status" value="1"/>
</dbReference>
<dbReference type="Gene3D" id="3.30.342.10">
    <property type="entry name" value="DNA Polymerase, chain B, domain 1"/>
    <property type="match status" value="1"/>
</dbReference>
<dbReference type="GO" id="GO:0003887">
    <property type="term" value="F:DNA-directed DNA polymerase activity"/>
    <property type="evidence" value="ECO:0007669"/>
    <property type="project" value="UniProtKB-KW"/>
</dbReference>
<feature type="domain" description="DNA-directed DNA polymerase family B exonuclease" evidence="10">
    <location>
        <begin position="173"/>
        <end position="352"/>
    </location>
</feature>
<dbReference type="GO" id="GO:0006261">
    <property type="term" value="P:DNA-templated DNA replication"/>
    <property type="evidence" value="ECO:0007669"/>
    <property type="project" value="TreeGrafter"/>
</dbReference>
<dbReference type="GO" id="GO:0003677">
    <property type="term" value="F:DNA binding"/>
    <property type="evidence" value="ECO:0007669"/>
    <property type="project" value="UniProtKB-KW"/>
</dbReference>
<evidence type="ECO:0000256" key="7">
    <source>
        <dbReference type="RuleBase" id="RU000442"/>
    </source>
</evidence>
<evidence type="ECO:0000256" key="3">
    <source>
        <dbReference type="ARBA" id="ARBA00022695"/>
    </source>
</evidence>
<reference evidence="11" key="1">
    <citation type="journal article" date="2014" name="Genome Biol. Evol.">
        <title>Pangenome evidence for extensive interdomain horizontal transfer affecting lineage core and shell genes in uncultured planktonic thaumarchaeota and euryarchaeota.</title>
        <authorList>
            <person name="Deschamps P."/>
            <person name="Zivanovic Y."/>
            <person name="Moreira D."/>
            <person name="Rodriguez-Valera F."/>
            <person name="Lopez-Garcia P."/>
        </authorList>
    </citation>
    <scope>NUCLEOTIDE SEQUENCE</scope>
</reference>
<dbReference type="Pfam" id="PF00136">
    <property type="entry name" value="DNA_pol_B"/>
    <property type="match status" value="1"/>
</dbReference>
<dbReference type="InterPro" id="IPR050240">
    <property type="entry name" value="DNA_pol_type-B"/>
</dbReference>
<dbReference type="InterPro" id="IPR043502">
    <property type="entry name" value="DNA/RNA_pol_sf"/>
</dbReference>
<evidence type="ECO:0000256" key="1">
    <source>
        <dbReference type="ARBA" id="ARBA00005755"/>
    </source>
</evidence>
<dbReference type="SUPFAM" id="SSF53098">
    <property type="entry name" value="Ribonuclease H-like"/>
    <property type="match status" value="1"/>
</dbReference>
<accession>A0A075HRC5</accession>
<dbReference type="Pfam" id="PF03104">
    <property type="entry name" value="DNA_pol_B_exo1"/>
    <property type="match status" value="1"/>
</dbReference>
<dbReference type="SMART" id="SM00486">
    <property type="entry name" value="POLBc"/>
    <property type="match status" value="1"/>
</dbReference>